<dbReference type="GO" id="GO:0022857">
    <property type="term" value="F:transmembrane transporter activity"/>
    <property type="evidence" value="ECO:0007669"/>
    <property type="project" value="InterPro"/>
</dbReference>
<keyword evidence="3 6" id="KW-0812">Transmembrane</keyword>
<protein>
    <submittedName>
        <fullName evidence="7">Uncharacterized protein</fullName>
    </submittedName>
</protein>
<keyword evidence="8" id="KW-1185">Reference proteome</keyword>
<comment type="subcellular location">
    <subcellularLocation>
        <location evidence="1">Membrane</location>
        <topology evidence="1">Multi-pass membrane protein</topology>
    </subcellularLocation>
</comment>
<feature type="transmembrane region" description="Helical" evidence="6">
    <location>
        <begin position="178"/>
        <end position="200"/>
    </location>
</feature>
<feature type="transmembrane region" description="Helical" evidence="6">
    <location>
        <begin position="83"/>
        <end position="101"/>
    </location>
</feature>
<gene>
    <name evidence="7" type="ORF">C3L33_10843</name>
</gene>
<dbReference type="EMBL" id="QEFC01001522">
    <property type="protein sequence ID" value="KAE9457254.1"/>
    <property type="molecule type" value="Genomic_DNA"/>
</dbReference>
<comment type="caution">
    <text evidence="7">The sequence shown here is derived from an EMBL/GenBank/DDBJ whole genome shotgun (WGS) entry which is preliminary data.</text>
</comment>
<keyword evidence="4 6" id="KW-1133">Transmembrane helix</keyword>
<evidence type="ECO:0000313" key="7">
    <source>
        <dbReference type="EMBL" id="KAE9457254.1"/>
    </source>
</evidence>
<sequence length="322" mass="35185">MSTGDCGGGGCECGCCCVHNKMEDIKPHPVMEQLPGVQYCINSPPPLRCSHSDLLFPDAHWLLRRVEKCRKLAKCVELGLPELILMVIISQASIVYLPHYAKAKIKRRVCDRYALLFSVAFVWGYAQILTSSGAYHNSSSATQASCRTDRAGLITGAPWLYIPYPFQWGRPTFQAGEAFAMMAASFVASLESTGTFLATARYGSATPVPASVVSRGVGWLGFGTLLSGLFGTVTGCTASVENAGLLAMTRFNDMVTVVFTSHATVAVLVAVILDCTLVREDDEGGQDSGSHWWEKFVFYNRDVRSHDFYKLPCKLNKLFPPV</sequence>
<evidence type="ECO:0000256" key="4">
    <source>
        <dbReference type="ARBA" id="ARBA00022989"/>
    </source>
</evidence>
<evidence type="ECO:0000256" key="5">
    <source>
        <dbReference type="ARBA" id="ARBA00023136"/>
    </source>
</evidence>
<reference evidence="7 8" key="1">
    <citation type="journal article" date="2019" name="Genome Biol. Evol.">
        <title>The Rhododendron genome and chromosomal organization provide insight into shared whole-genome duplications across the heath family (Ericaceae).</title>
        <authorList>
            <person name="Soza V.L."/>
            <person name="Lindsley D."/>
            <person name="Waalkes A."/>
            <person name="Ramage E."/>
            <person name="Patwardhan R.P."/>
            <person name="Burton J.N."/>
            <person name="Adey A."/>
            <person name="Kumar A."/>
            <person name="Qiu R."/>
            <person name="Shendure J."/>
            <person name="Hall B."/>
        </authorList>
    </citation>
    <scope>NUCLEOTIDE SEQUENCE [LARGE SCALE GENOMIC DNA]</scope>
    <source>
        <strain evidence="7">RSF 1966-606</strain>
    </source>
</reference>
<accession>A0A6A4LLS2</accession>
<name>A0A6A4LLS2_9ERIC</name>
<evidence type="ECO:0000313" key="8">
    <source>
        <dbReference type="Proteomes" id="UP000428333"/>
    </source>
</evidence>
<proteinExistence type="inferred from homology"/>
<evidence type="ECO:0000256" key="2">
    <source>
        <dbReference type="ARBA" id="ARBA00008821"/>
    </source>
</evidence>
<feature type="non-terminal residue" evidence="7">
    <location>
        <position position="1"/>
    </location>
</feature>
<feature type="transmembrane region" description="Helical" evidence="6">
    <location>
        <begin position="212"/>
        <end position="234"/>
    </location>
</feature>
<keyword evidence="5 6" id="KW-0472">Membrane</keyword>
<dbReference type="GO" id="GO:0016020">
    <property type="term" value="C:membrane"/>
    <property type="evidence" value="ECO:0007669"/>
    <property type="project" value="UniProtKB-SubCell"/>
</dbReference>
<dbReference type="InterPro" id="IPR006043">
    <property type="entry name" value="NCS2"/>
</dbReference>
<dbReference type="OrthoDB" id="1641903at2759"/>
<organism evidence="7 8">
    <name type="scientific">Rhododendron williamsianum</name>
    <dbReference type="NCBI Taxonomy" id="262921"/>
    <lineage>
        <taxon>Eukaryota</taxon>
        <taxon>Viridiplantae</taxon>
        <taxon>Streptophyta</taxon>
        <taxon>Embryophyta</taxon>
        <taxon>Tracheophyta</taxon>
        <taxon>Spermatophyta</taxon>
        <taxon>Magnoliopsida</taxon>
        <taxon>eudicotyledons</taxon>
        <taxon>Gunneridae</taxon>
        <taxon>Pentapetalae</taxon>
        <taxon>asterids</taxon>
        <taxon>Ericales</taxon>
        <taxon>Ericaceae</taxon>
        <taxon>Ericoideae</taxon>
        <taxon>Rhodoreae</taxon>
        <taxon>Rhododendron</taxon>
    </lineage>
</organism>
<feature type="transmembrane region" description="Helical" evidence="6">
    <location>
        <begin position="254"/>
        <end position="273"/>
    </location>
</feature>
<dbReference type="AlphaFoldDB" id="A0A6A4LLS2"/>
<dbReference type="Pfam" id="PF00860">
    <property type="entry name" value="Xan_ur_permease"/>
    <property type="match status" value="1"/>
</dbReference>
<evidence type="ECO:0000256" key="3">
    <source>
        <dbReference type="ARBA" id="ARBA00022692"/>
    </source>
</evidence>
<evidence type="ECO:0000256" key="1">
    <source>
        <dbReference type="ARBA" id="ARBA00004141"/>
    </source>
</evidence>
<feature type="transmembrane region" description="Helical" evidence="6">
    <location>
        <begin position="113"/>
        <end position="130"/>
    </location>
</feature>
<dbReference type="Proteomes" id="UP000428333">
    <property type="component" value="Linkage Group LG06"/>
</dbReference>
<comment type="similarity">
    <text evidence="2">Belongs to the nucleobase:cation symporter-2 (NCS2) (TC 2.A.40) family.</text>
</comment>
<dbReference type="PANTHER" id="PTHR11119">
    <property type="entry name" value="XANTHINE-URACIL / VITAMIN C PERMEASE FAMILY MEMBER"/>
    <property type="match status" value="1"/>
</dbReference>
<evidence type="ECO:0000256" key="6">
    <source>
        <dbReference type="SAM" id="Phobius"/>
    </source>
</evidence>